<evidence type="ECO:0000313" key="2">
    <source>
        <dbReference type="EMBL" id="UUL82737.1"/>
    </source>
</evidence>
<keyword evidence="1" id="KW-1133">Transmembrane helix</keyword>
<evidence type="ECO:0000313" key="3">
    <source>
        <dbReference type="Proteomes" id="UP001058533"/>
    </source>
</evidence>
<keyword evidence="3" id="KW-1185">Reference proteome</keyword>
<keyword evidence="1" id="KW-0472">Membrane</keyword>
<accession>A0ABY5L7G4</accession>
<reference evidence="2" key="1">
    <citation type="submission" date="2022-07" db="EMBL/GenBank/DDBJ databases">
        <title>Sphingomonas sp. nov., a novel bacterium isolated from the north slope of the Mount Everest.</title>
        <authorList>
            <person name="Cui X."/>
            <person name="Liu Y."/>
        </authorList>
    </citation>
    <scope>NUCLEOTIDE SEQUENCE</scope>
    <source>
        <strain evidence="2">S5-59</strain>
    </source>
</reference>
<organism evidence="2 3">
    <name type="scientific">Sphingomonas qomolangmaensis</name>
    <dbReference type="NCBI Taxonomy" id="2918765"/>
    <lineage>
        <taxon>Bacteria</taxon>
        <taxon>Pseudomonadati</taxon>
        <taxon>Pseudomonadota</taxon>
        <taxon>Alphaproteobacteria</taxon>
        <taxon>Sphingomonadales</taxon>
        <taxon>Sphingomonadaceae</taxon>
        <taxon>Sphingomonas</taxon>
    </lineage>
</organism>
<dbReference type="RefSeq" id="WP_256506586.1">
    <property type="nucleotide sequence ID" value="NZ_CP101740.1"/>
</dbReference>
<protein>
    <recommendedName>
        <fullName evidence="4">VanZ-like domain-containing protein</fullName>
    </recommendedName>
</protein>
<dbReference type="Proteomes" id="UP001058533">
    <property type="component" value="Chromosome"/>
</dbReference>
<gene>
    <name evidence="2" type="ORF">NMP03_00360</name>
</gene>
<sequence>MGALDTAKQWAMGVAGLGKDALHVYVGLLVLFAAAALLRRGVGSALPLAIVAAVAIAGEIWDATDRIRGGIAITPMGHWHDVWNTIFWPAVLTMLARWTGIFRASGGGRRRRR</sequence>
<proteinExistence type="predicted"/>
<evidence type="ECO:0000256" key="1">
    <source>
        <dbReference type="SAM" id="Phobius"/>
    </source>
</evidence>
<feature type="transmembrane region" description="Helical" evidence="1">
    <location>
        <begin position="86"/>
        <end position="104"/>
    </location>
</feature>
<dbReference type="EMBL" id="CP101740">
    <property type="protein sequence ID" value="UUL82737.1"/>
    <property type="molecule type" value="Genomic_DNA"/>
</dbReference>
<name>A0ABY5L7G4_9SPHN</name>
<feature type="transmembrane region" description="Helical" evidence="1">
    <location>
        <begin position="22"/>
        <end position="38"/>
    </location>
</feature>
<evidence type="ECO:0008006" key="4">
    <source>
        <dbReference type="Google" id="ProtNLM"/>
    </source>
</evidence>
<keyword evidence="1" id="KW-0812">Transmembrane</keyword>